<dbReference type="EMBL" id="MNCJ02000327">
    <property type="protein sequence ID" value="KAF5777324.1"/>
    <property type="molecule type" value="Genomic_DNA"/>
</dbReference>
<dbReference type="AlphaFoldDB" id="A0A9K3HFE9"/>
<gene>
    <name evidence="1" type="ORF">HanXRQr2_Chr12g0534301</name>
</gene>
<dbReference type="Proteomes" id="UP000215914">
    <property type="component" value="Unassembled WGS sequence"/>
</dbReference>
<evidence type="ECO:0000313" key="1">
    <source>
        <dbReference type="EMBL" id="KAF5777324.1"/>
    </source>
</evidence>
<reference evidence="1" key="2">
    <citation type="submission" date="2020-06" db="EMBL/GenBank/DDBJ databases">
        <title>Helianthus annuus Genome sequencing and assembly Release 2.</title>
        <authorList>
            <person name="Gouzy J."/>
            <person name="Langlade N."/>
            <person name="Munos S."/>
        </authorList>
    </citation>
    <scope>NUCLEOTIDE SEQUENCE</scope>
    <source>
        <tissue evidence="1">Leaves</tissue>
    </source>
</reference>
<reference evidence="1" key="1">
    <citation type="journal article" date="2017" name="Nature">
        <title>The sunflower genome provides insights into oil metabolism, flowering and Asterid evolution.</title>
        <authorList>
            <person name="Badouin H."/>
            <person name="Gouzy J."/>
            <person name="Grassa C.J."/>
            <person name="Murat F."/>
            <person name="Staton S.E."/>
            <person name="Cottret L."/>
            <person name="Lelandais-Briere C."/>
            <person name="Owens G.L."/>
            <person name="Carrere S."/>
            <person name="Mayjonade B."/>
            <person name="Legrand L."/>
            <person name="Gill N."/>
            <person name="Kane N.C."/>
            <person name="Bowers J.E."/>
            <person name="Hubner S."/>
            <person name="Bellec A."/>
            <person name="Berard A."/>
            <person name="Berges H."/>
            <person name="Blanchet N."/>
            <person name="Boniface M.C."/>
            <person name="Brunel D."/>
            <person name="Catrice O."/>
            <person name="Chaidir N."/>
            <person name="Claudel C."/>
            <person name="Donnadieu C."/>
            <person name="Faraut T."/>
            <person name="Fievet G."/>
            <person name="Helmstetter N."/>
            <person name="King M."/>
            <person name="Knapp S.J."/>
            <person name="Lai Z."/>
            <person name="Le Paslier M.C."/>
            <person name="Lippi Y."/>
            <person name="Lorenzon L."/>
            <person name="Mandel J.R."/>
            <person name="Marage G."/>
            <person name="Marchand G."/>
            <person name="Marquand E."/>
            <person name="Bret-Mestries E."/>
            <person name="Morien E."/>
            <person name="Nambeesan S."/>
            <person name="Nguyen T."/>
            <person name="Pegot-Espagnet P."/>
            <person name="Pouilly N."/>
            <person name="Raftis F."/>
            <person name="Sallet E."/>
            <person name="Schiex T."/>
            <person name="Thomas J."/>
            <person name="Vandecasteele C."/>
            <person name="Vares D."/>
            <person name="Vear F."/>
            <person name="Vautrin S."/>
            <person name="Crespi M."/>
            <person name="Mangin B."/>
            <person name="Burke J.M."/>
            <person name="Salse J."/>
            <person name="Munos S."/>
            <person name="Vincourt P."/>
            <person name="Rieseberg L.H."/>
            <person name="Langlade N.B."/>
        </authorList>
    </citation>
    <scope>NUCLEOTIDE SEQUENCE</scope>
    <source>
        <tissue evidence="1">Leaves</tissue>
    </source>
</reference>
<protein>
    <submittedName>
        <fullName evidence="1">Uncharacterized protein</fullName>
    </submittedName>
</protein>
<proteinExistence type="predicted"/>
<sequence length="54" mass="6275">MEIKRQTVNLKVINNKWLPEIKCADLKLLSAATYKRLSYIFHFFSTSLSSSLLN</sequence>
<evidence type="ECO:0000313" key="2">
    <source>
        <dbReference type="Proteomes" id="UP000215914"/>
    </source>
</evidence>
<comment type="caution">
    <text evidence="1">The sequence shown here is derived from an EMBL/GenBank/DDBJ whole genome shotgun (WGS) entry which is preliminary data.</text>
</comment>
<keyword evidence="2" id="KW-1185">Reference proteome</keyword>
<organism evidence="1 2">
    <name type="scientific">Helianthus annuus</name>
    <name type="common">Common sunflower</name>
    <dbReference type="NCBI Taxonomy" id="4232"/>
    <lineage>
        <taxon>Eukaryota</taxon>
        <taxon>Viridiplantae</taxon>
        <taxon>Streptophyta</taxon>
        <taxon>Embryophyta</taxon>
        <taxon>Tracheophyta</taxon>
        <taxon>Spermatophyta</taxon>
        <taxon>Magnoliopsida</taxon>
        <taxon>eudicotyledons</taxon>
        <taxon>Gunneridae</taxon>
        <taxon>Pentapetalae</taxon>
        <taxon>asterids</taxon>
        <taxon>campanulids</taxon>
        <taxon>Asterales</taxon>
        <taxon>Asteraceae</taxon>
        <taxon>Asteroideae</taxon>
        <taxon>Heliantheae alliance</taxon>
        <taxon>Heliantheae</taxon>
        <taxon>Helianthus</taxon>
    </lineage>
</organism>
<dbReference type="Gramene" id="mRNA:HanXRQr2_Chr12g0534301">
    <property type="protein sequence ID" value="mRNA:HanXRQr2_Chr12g0534301"/>
    <property type="gene ID" value="HanXRQr2_Chr12g0534301"/>
</dbReference>
<accession>A0A9K3HFE9</accession>
<name>A0A9K3HFE9_HELAN</name>